<dbReference type="Pfam" id="PF07690">
    <property type="entry name" value="MFS_1"/>
    <property type="match status" value="1"/>
</dbReference>
<dbReference type="PANTHER" id="PTHR42718">
    <property type="entry name" value="MAJOR FACILITATOR SUPERFAMILY MULTIDRUG TRANSPORTER MFSC"/>
    <property type="match status" value="1"/>
</dbReference>
<dbReference type="SUPFAM" id="SSF103473">
    <property type="entry name" value="MFS general substrate transporter"/>
    <property type="match status" value="1"/>
</dbReference>
<feature type="transmembrane region" description="Helical" evidence="6">
    <location>
        <begin position="238"/>
        <end position="259"/>
    </location>
</feature>
<dbReference type="InterPro" id="IPR011701">
    <property type="entry name" value="MFS"/>
</dbReference>
<dbReference type="Proteomes" id="UP001265746">
    <property type="component" value="Unassembled WGS sequence"/>
</dbReference>
<dbReference type="InterPro" id="IPR005829">
    <property type="entry name" value="Sugar_transporter_CS"/>
</dbReference>
<dbReference type="PROSITE" id="PS00216">
    <property type="entry name" value="SUGAR_TRANSPORT_1"/>
    <property type="match status" value="1"/>
</dbReference>
<dbReference type="AlphaFoldDB" id="A0AAD9SRD1"/>
<feature type="compositionally biased region" description="Polar residues" evidence="5">
    <location>
        <begin position="11"/>
        <end position="22"/>
    </location>
</feature>
<dbReference type="PANTHER" id="PTHR42718:SF23">
    <property type="entry name" value="MAJOR FACILITATOR SUPERFAMILY (MFS) PROFILE DOMAIN-CONTAINING PROTEIN"/>
    <property type="match status" value="1"/>
</dbReference>
<evidence type="ECO:0000259" key="7">
    <source>
        <dbReference type="PROSITE" id="PS50850"/>
    </source>
</evidence>
<gene>
    <name evidence="8" type="ORF">N8I77_001218</name>
</gene>
<feature type="compositionally biased region" description="Basic and acidic residues" evidence="5">
    <location>
        <begin position="23"/>
        <end position="33"/>
    </location>
</feature>
<feature type="transmembrane region" description="Helical" evidence="6">
    <location>
        <begin position="437"/>
        <end position="454"/>
    </location>
</feature>
<dbReference type="InterPro" id="IPR036259">
    <property type="entry name" value="MFS_trans_sf"/>
</dbReference>
<protein>
    <recommendedName>
        <fullName evidence="7">Major facilitator superfamily (MFS) profile domain-containing protein</fullName>
    </recommendedName>
</protein>
<evidence type="ECO:0000256" key="6">
    <source>
        <dbReference type="SAM" id="Phobius"/>
    </source>
</evidence>
<proteinExistence type="predicted"/>
<keyword evidence="3 6" id="KW-1133">Transmembrane helix</keyword>
<keyword evidence="2 6" id="KW-0812">Transmembrane</keyword>
<comment type="caution">
    <text evidence="8">The sequence shown here is derived from an EMBL/GenBank/DDBJ whole genome shotgun (WGS) entry which is preliminary data.</text>
</comment>
<dbReference type="GO" id="GO:0022857">
    <property type="term" value="F:transmembrane transporter activity"/>
    <property type="evidence" value="ECO:0007669"/>
    <property type="project" value="InterPro"/>
</dbReference>
<name>A0AAD9SRD1_PHOAM</name>
<dbReference type="PROSITE" id="PS50850">
    <property type="entry name" value="MFS"/>
    <property type="match status" value="1"/>
</dbReference>
<evidence type="ECO:0000256" key="1">
    <source>
        <dbReference type="ARBA" id="ARBA00004141"/>
    </source>
</evidence>
<evidence type="ECO:0000313" key="9">
    <source>
        <dbReference type="Proteomes" id="UP001265746"/>
    </source>
</evidence>
<evidence type="ECO:0000256" key="3">
    <source>
        <dbReference type="ARBA" id="ARBA00022989"/>
    </source>
</evidence>
<feature type="transmembrane region" description="Helical" evidence="6">
    <location>
        <begin position="172"/>
        <end position="195"/>
    </location>
</feature>
<dbReference type="GO" id="GO:0016020">
    <property type="term" value="C:membrane"/>
    <property type="evidence" value="ECO:0007669"/>
    <property type="project" value="UniProtKB-SubCell"/>
</dbReference>
<evidence type="ECO:0000256" key="5">
    <source>
        <dbReference type="SAM" id="MobiDB-lite"/>
    </source>
</evidence>
<dbReference type="InterPro" id="IPR020846">
    <property type="entry name" value="MFS_dom"/>
</dbReference>
<dbReference type="EMBL" id="JAUJFL010000001">
    <property type="protein sequence ID" value="KAK2614384.1"/>
    <property type="molecule type" value="Genomic_DNA"/>
</dbReference>
<feature type="transmembrane region" description="Helical" evidence="6">
    <location>
        <begin position="412"/>
        <end position="431"/>
    </location>
</feature>
<feature type="transmembrane region" description="Helical" evidence="6">
    <location>
        <begin position="306"/>
        <end position="328"/>
    </location>
</feature>
<feature type="region of interest" description="Disordered" evidence="5">
    <location>
        <begin position="549"/>
        <end position="573"/>
    </location>
</feature>
<accession>A0AAD9SRD1</accession>
<feature type="transmembrane region" description="Helical" evidence="6">
    <location>
        <begin position="349"/>
        <end position="371"/>
    </location>
</feature>
<dbReference type="Gene3D" id="1.20.1250.20">
    <property type="entry name" value="MFS general substrate transporter like domains"/>
    <property type="match status" value="2"/>
</dbReference>
<feature type="transmembrane region" description="Helical" evidence="6">
    <location>
        <begin position="383"/>
        <end position="405"/>
    </location>
</feature>
<feature type="transmembrane region" description="Helical" evidence="6">
    <location>
        <begin position="279"/>
        <end position="300"/>
    </location>
</feature>
<feature type="transmembrane region" description="Helical" evidence="6">
    <location>
        <begin position="146"/>
        <end position="166"/>
    </location>
</feature>
<evidence type="ECO:0000256" key="2">
    <source>
        <dbReference type="ARBA" id="ARBA00022692"/>
    </source>
</evidence>
<feature type="region of interest" description="Disordered" evidence="5">
    <location>
        <begin position="1"/>
        <end position="49"/>
    </location>
</feature>
<keyword evidence="9" id="KW-1185">Reference proteome</keyword>
<organism evidence="8 9">
    <name type="scientific">Phomopsis amygdali</name>
    <name type="common">Fusicoccum amygdali</name>
    <dbReference type="NCBI Taxonomy" id="1214568"/>
    <lineage>
        <taxon>Eukaryota</taxon>
        <taxon>Fungi</taxon>
        <taxon>Dikarya</taxon>
        <taxon>Ascomycota</taxon>
        <taxon>Pezizomycotina</taxon>
        <taxon>Sordariomycetes</taxon>
        <taxon>Sordariomycetidae</taxon>
        <taxon>Diaporthales</taxon>
        <taxon>Diaporthaceae</taxon>
        <taxon>Diaporthe</taxon>
    </lineage>
</organism>
<reference evidence="8" key="1">
    <citation type="submission" date="2023-06" db="EMBL/GenBank/DDBJ databases">
        <authorList>
            <person name="Noh H."/>
        </authorList>
    </citation>
    <scope>NUCLEOTIDE SEQUENCE</scope>
    <source>
        <strain evidence="8">DUCC20226</strain>
    </source>
</reference>
<evidence type="ECO:0000313" key="8">
    <source>
        <dbReference type="EMBL" id="KAK2614384.1"/>
    </source>
</evidence>
<comment type="subcellular location">
    <subcellularLocation>
        <location evidence="1">Membrane</location>
        <topology evidence="1">Multi-pass membrane protein</topology>
    </subcellularLocation>
</comment>
<sequence length="573" mass="61611">MADLEKAEIETPSSGSEATTRPTSREVLTERVRRLSVSSSPGLDDDLERQNTNLSVAETIRQKLGNRPECFKNTVQEVSFVAQATIAMASNPFLTGATSTVTATIGRELGMTQGQISWIAASTTLTAGSFQLALGQLSDLLGRRMLFLCGMSSYAVFVLLVGFAQNPFWMDVVLGVLGVSSAMIVPPAGGILGAAYGKPSKRKNLAFSAFTAGKSLGTVAGSITCGIAARLFNWRASFYFISILFAVFFLHALWAVPKVEAFEPGEPLKQRLSTFVKKFDAFGAALILFGTGMFTAGITLGPSDGWTSPVTLCLMVIGVALVMVFGFWETKSAYPLMPPFIWKDRNFALLSATTVFGYMSFQASSFYLAFFMQEIRGYDPLSVAVHLLPQAIAGFLWNILIGYTLHKVNNTIIIAVGSLAYLGANLLLSLMRADSSYWAFMFPALILNVVGADFQTNVSNMYVMQFLPAHQQGLATGVQNTLNRLSATVGVGIATAIYSSVDNTAPGMAHPMLKYTRTFEVSVAMAAVSVLFVPWLRLGTQGNQDGAAELVTEKKQAEPVADAGTRSDGVREG</sequence>
<feature type="domain" description="Major facilitator superfamily (MFS) profile" evidence="7">
    <location>
        <begin position="80"/>
        <end position="541"/>
    </location>
</feature>
<evidence type="ECO:0000256" key="4">
    <source>
        <dbReference type="ARBA" id="ARBA00023136"/>
    </source>
</evidence>
<keyword evidence="4 6" id="KW-0472">Membrane</keyword>